<dbReference type="EMBL" id="AQRA01000017">
    <property type="protein sequence ID" value="EZH71415.1"/>
    <property type="molecule type" value="Genomic_DNA"/>
</dbReference>
<organism evidence="5 6">
    <name type="scientific">Aquimarina atlantica</name>
    <dbReference type="NCBI Taxonomy" id="1317122"/>
    <lineage>
        <taxon>Bacteria</taxon>
        <taxon>Pseudomonadati</taxon>
        <taxon>Bacteroidota</taxon>
        <taxon>Flavobacteriia</taxon>
        <taxon>Flavobacteriales</taxon>
        <taxon>Flavobacteriaceae</taxon>
        <taxon>Aquimarina</taxon>
    </lineage>
</organism>
<dbReference type="eggNOG" id="COG0457">
    <property type="taxonomic scope" value="Bacteria"/>
</dbReference>
<accession>A0A023BMX2</accession>
<dbReference type="InterPro" id="IPR051012">
    <property type="entry name" value="CellSynth/LPSAsmb/PSIAsmb"/>
</dbReference>
<feature type="repeat" description="TPR" evidence="3">
    <location>
        <begin position="253"/>
        <end position="286"/>
    </location>
</feature>
<dbReference type="InterPro" id="IPR019734">
    <property type="entry name" value="TPR_rpt"/>
</dbReference>
<evidence type="ECO:0000313" key="5">
    <source>
        <dbReference type="EMBL" id="EZH71415.1"/>
    </source>
</evidence>
<keyword evidence="6" id="KW-1185">Reference proteome</keyword>
<dbReference type="Gene3D" id="1.25.40.10">
    <property type="entry name" value="Tetratricopeptide repeat domain"/>
    <property type="match status" value="3"/>
</dbReference>
<dbReference type="STRING" id="1317122.ATO12_07880"/>
<gene>
    <name evidence="5" type="ORF">ATO12_07880</name>
</gene>
<sequence>MNRALIFILYIIIYQAMAQSSALTIADSLYSFGDYSKAIKKYQEIVPKNQYVLLQIAKSHRAKGTYADALSYYKQVLKNTTPTTSVKLEYAKLLMITGKFKKADSMYTGLALKYPKNPDFQYRLGVIKKKLKDTVAISYFKEAFRLDSTHQKSCFEISKNYLKKRNYDMVWKTANIGLRSYPENVELISVLGQNFLFREDYDTALPYFQKLFDLNQESEFIHSKLGLCYSKAYAYEKAIFHFNEVLKYNSKSPNTYSLLGHAYQQLKKYDNALEYYKKALALKDISVDEDLLSIALLYRFQEKWKNAIRYAKLAIKEAPNNSRAHYQLAMFADAHYQDPEIKLKYYQTYLKKFDTDKKDYFNMIVKKRIAQLEEEIQNKTKNN</sequence>
<evidence type="ECO:0000256" key="1">
    <source>
        <dbReference type="ARBA" id="ARBA00022737"/>
    </source>
</evidence>
<evidence type="ECO:0000256" key="3">
    <source>
        <dbReference type="PROSITE-ProRule" id="PRU00339"/>
    </source>
</evidence>
<protein>
    <submittedName>
        <fullName evidence="5">Uncharacterized protein</fullName>
    </submittedName>
</protein>
<dbReference type="RefSeq" id="WP_081802154.1">
    <property type="nucleotide sequence ID" value="NZ_AQRA01000017.1"/>
</dbReference>
<reference evidence="5 6" key="1">
    <citation type="submission" date="2014-04" db="EMBL/GenBank/DDBJ databases">
        <title>Aquimarina sp. 22II-S11-z7 Genome Sequencing.</title>
        <authorList>
            <person name="Lai Q."/>
        </authorList>
    </citation>
    <scope>NUCLEOTIDE SEQUENCE [LARGE SCALE GENOMIC DNA]</scope>
    <source>
        <strain evidence="5 6">22II-S11-z7</strain>
    </source>
</reference>
<evidence type="ECO:0000313" key="6">
    <source>
        <dbReference type="Proteomes" id="UP000023541"/>
    </source>
</evidence>
<feature type="chain" id="PRO_5001516990" evidence="4">
    <location>
        <begin position="19"/>
        <end position="383"/>
    </location>
</feature>
<name>A0A023BMX2_9FLAO</name>
<keyword evidence="1" id="KW-0677">Repeat</keyword>
<dbReference type="PANTHER" id="PTHR45586:SF1">
    <property type="entry name" value="LIPOPOLYSACCHARIDE ASSEMBLY PROTEIN B"/>
    <property type="match status" value="1"/>
</dbReference>
<comment type="caution">
    <text evidence="5">The sequence shown here is derived from an EMBL/GenBank/DDBJ whole genome shotgun (WGS) entry which is preliminary data.</text>
</comment>
<dbReference type="PROSITE" id="PS50005">
    <property type="entry name" value="TPR"/>
    <property type="match status" value="2"/>
</dbReference>
<dbReference type="PROSITE" id="PS50293">
    <property type="entry name" value="TPR_REGION"/>
    <property type="match status" value="1"/>
</dbReference>
<evidence type="ECO:0000256" key="4">
    <source>
        <dbReference type="SAM" id="SignalP"/>
    </source>
</evidence>
<dbReference type="InterPro" id="IPR011990">
    <property type="entry name" value="TPR-like_helical_dom_sf"/>
</dbReference>
<keyword evidence="2 3" id="KW-0802">TPR repeat</keyword>
<dbReference type="OrthoDB" id="9810596at2"/>
<keyword evidence="4" id="KW-0732">Signal</keyword>
<feature type="signal peptide" evidence="4">
    <location>
        <begin position="1"/>
        <end position="18"/>
    </location>
</feature>
<dbReference type="PANTHER" id="PTHR45586">
    <property type="entry name" value="TPR REPEAT-CONTAINING PROTEIN PA4667"/>
    <property type="match status" value="1"/>
</dbReference>
<dbReference type="Pfam" id="PF13174">
    <property type="entry name" value="TPR_6"/>
    <property type="match status" value="1"/>
</dbReference>
<dbReference type="AlphaFoldDB" id="A0A023BMX2"/>
<dbReference type="SUPFAM" id="SSF48452">
    <property type="entry name" value="TPR-like"/>
    <property type="match status" value="2"/>
</dbReference>
<dbReference type="Proteomes" id="UP000023541">
    <property type="component" value="Unassembled WGS sequence"/>
</dbReference>
<dbReference type="SMART" id="SM00028">
    <property type="entry name" value="TPR"/>
    <property type="match status" value="6"/>
</dbReference>
<feature type="repeat" description="TPR" evidence="3">
    <location>
        <begin position="185"/>
        <end position="218"/>
    </location>
</feature>
<proteinExistence type="predicted"/>
<evidence type="ECO:0000256" key="2">
    <source>
        <dbReference type="ARBA" id="ARBA00022803"/>
    </source>
</evidence>
<dbReference type="Pfam" id="PF00515">
    <property type="entry name" value="TPR_1"/>
    <property type="match status" value="1"/>
</dbReference>